<dbReference type="EMBL" id="WJHE01000353">
    <property type="protein sequence ID" value="MST32660.1"/>
    <property type="molecule type" value="Genomic_DNA"/>
</dbReference>
<proteinExistence type="predicted"/>
<dbReference type="Proteomes" id="UP000437736">
    <property type="component" value="Unassembled WGS sequence"/>
</dbReference>
<reference evidence="3 4" key="1">
    <citation type="submission" date="2019-11" db="EMBL/GenBank/DDBJ databases">
        <title>Acidiferrimicrobium australis gen. nov., sp. nov., an acidophilic and obligately heterotrophic, member of the Actinobacteria that catalyses dissimilatory oxido- reduction of iron isolated from metal-rich acidic water in Chile.</title>
        <authorList>
            <person name="Gonzalez D."/>
            <person name="Huber K."/>
            <person name="Hedrich S."/>
            <person name="Rojas-Villalobos C."/>
            <person name="Quatrini R."/>
            <person name="Dinamarca M.A."/>
            <person name="Schwarz A."/>
            <person name="Canales C."/>
            <person name="Nancucheo I."/>
        </authorList>
    </citation>
    <scope>NUCLEOTIDE SEQUENCE [LARGE SCALE GENOMIC DNA]</scope>
    <source>
        <strain evidence="3 4">USS-CCA1</strain>
    </source>
</reference>
<dbReference type="SUPFAM" id="SSF55729">
    <property type="entry name" value="Acyl-CoA N-acyltransferases (Nat)"/>
    <property type="match status" value="1"/>
</dbReference>
<organism evidence="3 4">
    <name type="scientific">Acidiferrimicrobium australe</name>
    <dbReference type="NCBI Taxonomy" id="2664430"/>
    <lineage>
        <taxon>Bacteria</taxon>
        <taxon>Bacillati</taxon>
        <taxon>Actinomycetota</taxon>
        <taxon>Acidimicrobiia</taxon>
        <taxon>Acidimicrobiales</taxon>
        <taxon>Acidimicrobiaceae</taxon>
        <taxon>Acidiferrimicrobium</taxon>
    </lineage>
</organism>
<feature type="domain" description="N-acetyltransferase" evidence="2">
    <location>
        <begin position="6"/>
        <end position="171"/>
    </location>
</feature>
<protein>
    <submittedName>
        <fullName evidence="3">GNAT family N-acetyltransferase</fullName>
    </submittedName>
</protein>
<feature type="region of interest" description="Disordered" evidence="1">
    <location>
        <begin position="166"/>
        <end position="192"/>
    </location>
</feature>
<dbReference type="InterPro" id="IPR000182">
    <property type="entry name" value="GNAT_dom"/>
</dbReference>
<evidence type="ECO:0000313" key="3">
    <source>
        <dbReference type="EMBL" id="MST32660.1"/>
    </source>
</evidence>
<evidence type="ECO:0000259" key="2">
    <source>
        <dbReference type="PROSITE" id="PS51186"/>
    </source>
</evidence>
<accession>A0ABW9QSY1</accession>
<gene>
    <name evidence="3" type="ORF">GHK86_07990</name>
</gene>
<keyword evidence="4" id="KW-1185">Reference proteome</keyword>
<evidence type="ECO:0000313" key="4">
    <source>
        <dbReference type="Proteomes" id="UP000437736"/>
    </source>
</evidence>
<dbReference type="PROSITE" id="PS51186">
    <property type="entry name" value="GNAT"/>
    <property type="match status" value="1"/>
</dbReference>
<sequence>MPGSLEWARPARWSDLRTLRSLWDRADAEIGVGRGGERLVGAIPRPPELDAPPRQGSDEVLPAGGDRLLVVGGIDEVVLGFVAAGIDRSQPAPVALLHVAFVEQEARGVGIGEAMVELVLAWAERSGCAGVDAYALPGSRVAKAFFEDHGFVARLLTMYRRLPVPSPAPAPPPVGGPPPAGGPPPSGGPGGD</sequence>
<evidence type="ECO:0000256" key="1">
    <source>
        <dbReference type="SAM" id="MobiDB-lite"/>
    </source>
</evidence>
<name>A0ABW9QSY1_9ACTN</name>
<comment type="caution">
    <text evidence="3">The sequence shown here is derived from an EMBL/GenBank/DDBJ whole genome shotgun (WGS) entry which is preliminary data.</text>
</comment>
<dbReference type="CDD" id="cd04301">
    <property type="entry name" value="NAT_SF"/>
    <property type="match status" value="1"/>
</dbReference>
<dbReference type="InterPro" id="IPR016181">
    <property type="entry name" value="Acyl_CoA_acyltransferase"/>
</dbReference>
<dbReference type="Pfam" id="PF00583">
    <property type="entry name" value="Acetyltransf_1"/>
    <property type="match status" value="1"/>
</dbReference>
<dbReference type="Gene3D" id="3.40.630.30">
    <property type="match status" value="1"/>
</dbReference>